<protein>
    <submittedName>
        <fullName evidence="3">Secreted protein</fullName>
    </submittedName>
</protein>
<feature type="region of interest" description="Disordered" evidence="1">
    <location>
        <begin position="38"/>
        <end position="110"/>
    </location>
</feature>
<dbReference type="RefSeq" id="NP_500476.1">
    <property type="nucleotide sequence ID" value="NM_068075.6"/>
</dbReference>
<name>O45058_CAEEL</name>
<dbReference type="PaxDb" id="6239-C35B1.4.1"/>
<dbReference type="CTD" id="177166"/>
<dbReference type="AGR" id="WB:WBGene00016434"/>
<dbReference type="STRING" id="6239.C35B1.4.1"/>
<dbReference type="WormBase" id="C35B1.4">
    <property type="protein sequence ID" value="CE16902"/>
    <property type="gene ID" value="WBGene00016434"/>
</dbReference>
<dbReference type="AlphaFoldDB" id="O45058"/>
<evidence type="ECO:0000256" key="1">
    <source>
        <dbReference type="SAM" id="MobiDB-lite"/>
    </source>
</evidence>
<sequence>MNFLFFFPVIFVVFHSIHCVTDPPRARIISLPGTVEGGHIDVTGQYNPETPRTSEEEWSGFPTWEPEASGFPSTDGEQEWSGFPTIEPEASEFSTTEKEPPRPPLPFEEI</sequence>
<dbReference type="UCSC" id="C35B1.4">
    <property type="organism name" value="c. elegans"/>
</dbReference>
<accession>O45058</accession>
<dbReference type="GeneID" id="177166"/>
<keyword evidence="4" id="KW-1185">Reference proteome</keyword>
<dbReference type="InParanoid" id="O45058"/>
<organism evidence="3 4">
    <name type="scientific">Caenorhabditis elegans</name>
    <dbReference type="NCBI Taxonomy" id="6239"/>
    <lineage>
        <taxon>Eukaryota</taxon>
        <taxon>Metazoa</taxon>
        <taxon>Ecdysozoa</taxon>
        <taxon>Nematoda</taxon>
        <taxon>Chromadorea</taxon>
        <taxon>Rhabditida</taxon>
        <taxon>Rhabditina</taxon>
        <taxon>Rhabditomorpha</taxon>
        <taxon>Rhabditoidea</taxon>
        <taxon>Rhabditidae</taxon>
        <taxon>Peloderinae</taxon>
        <taxon>Caenorhabditis</taxon>
    </lineage>
</organism>
<gene>
    <name evidence="3 5" type="ORF">C35B1.4</name>
    <name evidence="3" type="ORF">CELE_C35B1.4</name>
</gene>
<evidence type="ECO:0000313" key="4">
    <source>
        <dbReference type="Proteomes" id="UP000001940"/>
    </source>
</evidence>
<dbReference type="Bgee" id="WBGene00016434">
    <property type="expression patterns" value="Expressed in adult organism and 3 other cell types or tissues"/>
</dbReference>
<reference evidence="3 4" key="1">
    <citation type="journal article" date="1998" name="Science">
        <title>Genome sequence of the nematode C. elegans: a platform for investigating biology.</title>
        <authorList>
            <consortium name="The C. elegans sequencing consortium"/>
            <person name="Sulson J.E."/>
            <person name="Waterston R."/>
        </authorList>
    </citation>
    <scope>NUCLEOTIDE SEQUENCE [LARGE SCALE GENOMIC DNA]</scope>
    <source>
        <strain evidence="3 4">Bristol N2</strain>
    </source>
</reference>
<feature type="signal peptide" evidence="2">
    <location>
        <begin position="1"/>
        <end position="19"/>
    </location>
</feature>
<dbReference type="PIR" id="T32955">
    <property type="entry name" value="T32955"/>
</dbReference>
<proteinExistence type="predicted"/>
<evidence type="ECO:0000313" key="3">
    <source>
        <dbReference type="EMBL" id="CCD66739.1"/>
    </source>
</evidence>
<evidence type="ECO:0000256" key="2">
    <source>
        <dbReference type="SAM" id="SignalP"/>
    </source>
</evidence>
<keyword evidence="2" id="KW-0732">Signal</keyword>
<dbReference type="KEGG" id="cel:CELE_C35B1.4"/>
<dbReference type="Proteomes" id="UP000001940">
    <property type="component" value="Chromosome IV"/>
</dbReference>
<dbReference type="EMBL" id="BX284604">
    <property type="protein sequence ID" value="CCD66739.1"/>
    <property type="molecule type" value="Genomic_DNA"/>
</dbReference>
<dbReference type="HOGENOM" id="CLU_2173267_0_0_1"/>
<feature type="chain" id="PRO_5004159143" evidence="2">
    <location>
        <begin position="20"/>
        <end position="110"/>
    </location>
</feature>
<evidence type="ECO:0000313" key="5">
    <source>
        <dbReference type="WormBase" id="C35B1.4"/>
    </source>
</evidence>